<evidence type="ECO:0000256" key="2">
    <source>
        <dbReference type="SAM" id="MobiDB-lite"/>
    </source>
</evidence>
<organism evidence="3 4">
    <name type="scientific">candidate division TA06 bacterium</name>
    <dbReference type="NCBI Taxonomy" id="2250710"/>
    <lineage>
        <taxon>Bacteria</taxon>
        <taxon>Bacteria division TA06</taxon>
    </lineage>
</organism>
<name>A0A933MK90_UNCT6</name>
<gene>
    <name evidence="3" type="ORF">HY768_09640</name>
</gene>
<sequence length="237" mass="26442">MLAKPSLPISLQLEAAEKALTNALANVDILKRLTENGYNAARIAEGQKLYQDALLAVRRHTALVQDNGDREASSAKVTRNAQEAYQSLAQIFRKIWPEDKEQLQILGIPAQPPRSTAGFLSAASVLFDAPLKDPELMALLADLGYPRLLLASERAKVAELEKLVRKQENSEKEIRAADQEQQLALKVLNEWMGRFVKKARVVLQNKKDFLDKMGLLDRSPRAEAPKNAQEPRQAKRG</sequence>
<evidence type="ECO:0000313" key="3">
    <source>
        <dbReference type="EMBL" id="MBI4727459.1"/>
    </source>
</evidence>
<feature type="coiled-coil region" evidence="1">
    <location>
        <begin position="150"/>
        <end position="180"/>
    </location>
</feature>
<proteinExistence type="predicted"/>
<comment type="caution">
    <text evidence="3">The sequence shown here is derived from an EMBL/GenBank/DDBJ whole genome shotgun (WGS) entry which is preliminary data.</text>
</comment>
<dbReference type="Proteomes" id="UP000736328">
    <property type="component" value="Unassembled WGS sequence"/>
</dbReference>
<dbReference type="AlphaFoldDB" id="A0A933MK90"/>
<feature type="region of interest" description="Disordered" evidence="2">
    <location>
        <begin position="214"/>
        <end position="237"/>
    </location>
</feature>
<dbReference type="EMBL" id="JACQXR010000128">
    <property type="protein sequence ID" value="MBI4727459.1"/>
    <property type="molecule type" value="Genomic_DNA"/>
</dbReference>
<keyword evidence="1" id="KW-0175">Coiled coil</keyword>
<evidence type="ECO:0000256" key="1">
    <source>
        <dbReference type="SAM" id="Coils"/>
    </source>
</evidence>
<accession>A0A933MK90</accession>
<reference evidence="3" key="1">
    <citation type="submission" date="2020-07" db="EMBL/GenBank/DDBJ databases">
        <title>Huge and variable diversity of episymbiotic CPR bacteria and DPANN archaea in groundwater ecosystems.</title>
        <authorList>
            <person name="He C.Y."/>
            <person name="Keren R."/>
            <person name="Whittaker M."/>
            <person name="Farag I.F."/>
            <person name="Doudna J."/>
            <person name="Cate J.H.D."/>
            <person name="Banfield J.F."/>
        </authorList>
    </citation>
    <scope>NUCLEOTIDE SEQUENCE</scope>
    <source>
        <strain evidence="3">NC_groundwater_1520_Pr4_B-0.1um_53_5</strain>
    </source>
</reference>
<evidence type="ECO:0000313" key="4">
    <source>
        <dbReference type="Proteomes" id="UP000736328"/>
    </source>
</evidence>
<protein>
    <submittedName>
        <fullName evidence="3">Uncharacterized protein</fullName>
    </submittedName>
</protein>
<feature type="compositionally biased region" description="Basic and acidic residues" evidence="2">
    <location>
        <begin position="214"/>
        <end position="224"/>
    </location>
</feature>